<sequence length="89" mass="9403">MPVLSFLGRPTMGRVELSRAPACQVLVSCGDTTMVQPGSGQAPSPLTGFYHFREENVVPLGLVVALGTPALSWGRVVSDSTLPSSTRFL</sequence>
<dbReference type="Proteomes" id="UP000499080">
    <property type="component" value="Unassembled WGS sequence"/>
</dbReference>
<keyword evidence="2" id="KW-1185">Reference proteome</keyword>
<name>A0A4Y2HLH2_ARAVE</name>
<gene>
    <name evidence="1" type="ORF">AVEN_27915_1</name>
</gene>
<dbReference type="AlphaFoldDB" id="A0A4Y2HLH2"/>
<accession>A0A4Y2HLH2</accession>
<evidence type="ECO:0000313" key="2">
    <source>
        <dbReference type="Proteomes" id="UP000499080"/>
    </source>
</evidence>
<comment type="caution">
    <text evidence="1">The sequence shown here is derived from an EMBL/GenBank/DDBJ whole genome shotgun (WGS) entry which is preliminary data.</text>
</comment>
<protein>
    <submittedName>
        <fullName evidence="1">Uncharacterized protein</fullName>
    </submittedName>
</protein>
<reference evidence="1 2" key="1">
    <citation type="journal article" date="2019" name="Sci. Rep.">
        <title>Orb-weaving spider Araneus ventricosus genome elucidates the spidroin gene catalogue.</title>
        <authorList>
            <person name="Kono N."/>
            <person name="Nakamura H."/>
            <person name="Ohtoshi R."/>
            <person name="Moran D.A.P."/>
            <person name="Shinohara A."/>
            <person name="Yoshida Y."/>
            <person name="Fujiwara M."/>
            <person name="Mori M."/>
            <person name="Tomita M."/>
            <person name="Arakawa K."/>
        </authorList>
    </citation>
    <scope>NUCLEOTIDE SEQUENCE [LARGE SCALE GENOMIC DNA]</scope>
</reference>
<organism evidence="1 2">
    <name type="scientific">Araneus ventricosus</name>
    <name type="common">Orbweaver spider</name>
    <name type="synonym">Epeira ventricosa</name>
    <dbReference type="NCBI Taxonomy" id="182803"/>
    <lineage>
        <taxon>Eukaryota</taxon>
        <taxon>Metazoa</taxon>
        <taxon>Ecdysozoa</taxon>
        <taxon>Arthropoda</taxon>
        <taxon>Chelicerata</taxon>
        <taxon>Arachnida</taxon>
        <taxon>Araneae</taxon>
        <taxon>Araneomorphae</taxon>
        <taxon>Entelegynae</taxon>
        <taxon>Araneoidea</taxon>
        <taxon>Araneidae</taxon>
        <taxon>Araneus</taxon>
    </lineage>
</organism>
<proteinExistence type="predicted"/>
<evidence type="ECO:0000313" key="1">
    <source>
        <dbReference type="EMBL" id="GBM66231.1"/>
    </source>
</evidence>
<dbReference type="EMBL" id="BGPR01002012">
    <property type="protein sequence ID" value="GBM66231.1"/>
    <property type="molecule type" value="Genomic_DNA"/>
</dbReference>